<dbReference type="EMBL" id="BAABGT010000083">
    <property type="protein sequence ID" value="GAA4554509.1"/>
    <property type="molecule type" value="Genomic_DNA"/>
</dbReference>
<feature type="transmembrane region" description="Helical" evidence="6">
    <location>
        <begin position="331"/>
        <end position="351"/>
    </location>
</feature>
<dbReference type="PANTHER" id="PTHR43791:SF100">
    <property type="entry name" value="SUGAR TRANSPORTER"/>
    <property type="match status" value="1"/>
</dbReference>
<dbReference type="Proteomes" id="UP001501598">
    <property type="component" value="Unassembled WGS sequence"/>
</dbReference>
<protein>
    <submittedName>
        <fullName evidence="8">MFS transporter</fullName>
    </submittedName>
</protein>
<dbReference type="PANTHER" id="PTHR43791">
    <property type="entry name" value="PERMEASE-RELATED"/>
    <property type="match status" value="1"/>
</dbReference>
<reference evidence="9" key="1">
    <citation type="journal article" date="2019" name="Int. J. Syst. Evol. Microbiol.">
        <title>The Global Catalogue of Microorganisms (GCM) 10K type strain sequencing project: providing services to taxonomists for standard genome sequencing and annotation.</title>
        <authorList>
            <consortium name="The Broad Institute Genomics Platform"/>
            <consortium name="The Broad Institute Genome Sequencing Center for Infectious Disease"/>
            <person name="Wu L."/>
            <person name="Ma J."/>
        </authorList>
    </citation>
    <scope>NUCLEOTIDE SEQUENCE [LARGE SCALE GENOMIC DNA]</scope>
    <source>
        <strain evidence="9">JCM 17906</strain>
    </source>
</reference>
<feature type="transmembrane region" description="Helical" evidence="6">
    <location>
        <begin position="55"/>
        <end position="75"/>
    </location>
</feature>
<comment type="subcellular location">
    <subcellularLocation>
        <location evidence="1">Cell membrane</location>
        <topology evidence="1">Multi-pass membrane protein</topology>
    </subcellularLocation>
</comment>
<evidence type="ECO:0000256" key="2">
    <source>
        <dbReference type="ARBA" id="ARBA00022448"/>
    </source>
</evidence>
<keyword evidence="4 6" id="KW-1133">Transmembrane helix</keyword>
<dbReference type="InterPro" id="IPR011701">
    <property type="entry name" value="MFS"/>
</dbReference>
<feature type="transmembrane region" description="Helical" evidence="6">
    <location>
        <begin position="271"/>
        <end position="294"/>
    </location>
</feature>
<organism evidence="8 9">
    <name type="scientific">Pseudonocardia xishanensis</name>
    <dbReference type="NCBI Taxonomy" id="630995"/>
    <lineage>
        <taxon>Bacteria</taxon>
        <taxon>Bacillati</taxon>
        <taxon>Actinomycetota</taxon>
        <taxon>Actinomycetes</taxon>
        <taxon>Pseudonocardiales</taxon>
        <taxon>Pseudonocardiaceae</taxon>
        <taxon>Pseudonocardia</taxon>
    </lineage>
</organism>
<keyword evidence="2" id="KW-0813">Transport</keyword>
<evidence type="ECO:0000256" key="4">
    <source>
        <dbReference type="ARBA" id="ARBA00022989"/>
    </source>
</evidence>
<dbReference type="PROSITE" id="PS50850">
    <property type="entry name" value="MFS"/>
    <property type="match status" value="1"/>
</dbReference>
<evidence type="ECO:0000313" key="9">
    <source>
        <dbReference type="Proteomes" id="UP001501598"/>
    </source>
</evidence>
<proteinExistence type="predicted"/>
<feature type="transmembrane region" description="Helical" evidence="6">
    <location>
        <begin position="239"/>
        <end position="259"/>
    </location>
</feature>
<dbReference type="RefSeq" id="WP_345424112.1">
    <property type="nucleotide sequence ID" value="NZ_BAABGT010000083.1"/>
</dbReference>
<accession>A0ABP8S008</accession>
<feature type="transmembrane region" description="Helical" evidence="6">
    <location>
        <begin position="84"/>
        <end position="104"/>
    </location>
</feature>
<comment type="caution">
    <text evidence="8">The sequence shown here is derived from an EMBL/GenBank/DDBJ whole genome shotgun (WGS) entry which is preliminary data.</text>
</comment>
<evidence type="ECO:0000256" key="6">
    <source>
        <dbReference type="SAM" id="Phobius"/>
    </source>
</evidence>
<dbReference type="InterPro" id="IPR020846">
    <property type="entry name" value="MFS_dom"/>
</dbReference>
<dbReference type="Pfam" id="PF07690">
    <property type="entry name" value="MFS_1"/>
    <property type="match status" value="1"/>
</dbReference>
<evidence type="ECO:0000259" key="7">
    <source>
        <dbReference type="PROSITE" id="PS50850"/>
    </source>
</evidence>
<keyword evidence="9" id="KW-1185">Reference proteome</keyword>
<feature type="transmembrane region" description="Helical" evidence="6">
    <location>
        <begin position="172"/>
        <end position="193"/>
    </location>
</feature>
<evidence type="ECO:0000256" key="5">
    <source>
        <dbReference type="ARBA" id="ARBA00023136"/>
    </source>
</evidence>
<feature type="transmembrane region" description="Helical" evidence="6">
    <location>
        <begin position="363"/>
        <end position="385"/>
    </location>
</feature>
<keyword evidence="3 6" id="KW-0812">Transmembrane</keyword>
<feature type="transmembrane region" description="Helical" evidence="6">
    <location>
        <begin position="397"/>
        <end position="417"/>
    </location>
</feature>
<feature type="domain" description="Major facilitator superfamily (MFS) profile" evidence="7">
    <location>
        <begin position="19"/>
        <end position="421"/>
    </location>
</feature>
<dbReference type="SUPFAM" id="SSF103473">
    <property type="entry name" value="MFS general substrate transporter"/>
    <property type="match status" value="1"/>
</dbReference>
<feature type="transmembrane region" description="Helical" evidence="6">
    <location>
        <begin position="306"/>
        <end position="325"/>
    </location>
</feature>
<keyword evidence="5 6" id="KW-0472">Membrane</keyword>
<evidence type="ECO:0000313" key="8">
    <source>
        <dbReference type="EMBL" id="GAA4554509.1"/>
    </source>
</evidence>
<feature type="transmembrane region" description="Helical" evidence="6">
    <location>
        <begin position="147"/>
        <end position="166"/>
    </location>
</feature>
<evidence type="ECO:0000256" key="1">
    <source>
        <dbReference type="ARBA" id="ARBA00004651"/>
    </source>
</evidence>
<feature type="transmembrane region" description="Helical" evidence="6">
    <location>
        <begin position="110"/>
        <end position="135"/>
    </location>
</feature>
<name>A0ABP8S008_9PSEU</name>
<dbReference type="InterPro" id="IPR036259">
    <property type="entry name" value="MFS_trans_sf"/>
</dbReference>
<dbReference type="Gene3D" id="1.20.1250.20">
    <property type="entry name" value="MFS general substrate transporter like domains"/>
    <property type="match status" value="2"/>
</dbReference>
<evidence type="ECO:0000256" key="3">
    <source>
        <dbReference type="ARBA" id="ARBA00022692"/>
    </source>
</evidence>
<gene>
    <name evidence="8" type="ORF">GCM10023175_52560</name>
</gene>
<sequence>MDDLSAVPGGLSSRRWTRLIPLFGVCMFVLYVDRYNIALAAPVIQQDLGLSNADIGTITGVFFLGSVIFQIPLLASMARFGGKIVIAVSIFVWGLGASASGLAQTHDQLVVARLVVGIGEAAFHPAMYVLIALWFMERERGRANSIFFSFNMVAGVVATPLTGLMLEHMSWHTVLVLQGLPAIVLAVVWLIVYNDRPSRVFWLAPGEGELIEDAVAQEKKGRPSVASLGYRRALLNPTVLLLMLIYGLLGGVSGVFSMWLPTVIHATFRGLGPFAIGALAAAPALVGGLVAIALGRFADRTNRYRSTVAATMLVGALGLAAGPLIAEPRWLQIVLLCVVASGCVGVVPLFYASPTWMLPSAAVGVGIGLINTTGALFGFASSYLVGYLADALGSVPASFSLLALLLGLGALLAAVVLRNPDSSVSVPQAPGSMAEIEDR</sequence>